<dbReference type="InterPro" id="IPR005184">
    <property type="entry name" value="DUF306_Meta_HslJ"/>
</dbReference>
<dbReference type="PANTHER" id="PTHR35535:SF1">
    <property type="entry name" value="HEAT SHOCK PROTEIN HSLJ"/>
    <property type="match status" value="1"/>
</dbReference>
<feature type="domain" description="DUF306" evidence="2">
    <location>
        <begin position="36"/>
        <end position="140"/>
    </location>
</feature>
<dbReference type="Pfam" id="PF03724">
    <property type="entry name" value="META"/>
    <property type="match status" value="1"/>
</dbReference>
<reference evidence="3 4" key="1">
    <citation type="submission" date="2020-08" db="EMBL/GenBank/DDBJ databases">
        <title>Genomic Encyclopedia of Type Strains, Phase IV (KMG-IV): sequencing the most valuable type-strain genomes for metagenomic binning, comparative biology and taxonomic classification.</title>
        <authorList>
            <person name="Goeker M."/>
        </authorList>
    </citation>
    <scope>NUCLEOTIDE SEQUENCE [LARGE SCALE GENOMIC DNA]</scope>
    <source>
        <strain evidence="3 4">DSM 102189</strain>
    </source>
</reference>
<dbReference type="Gene3D" id="2.40.128.270">
    <property type="match status" value="1"/>
</dbReference>
<dbReference type="Proteomes" id="UP000538147">
    <property type="component" value="Unassembled WGS sequence"/>
</dbReference>
<evidence type="ECO:0000313" key="4">
    <source>
        <dbReference type="Proteomes" id="UP000538147"/>
    </source>
</evidence>
<evidence type="ECO:0000259" key="2">
    <source>
        <dbReference type="Pfam" id="PF03724"/>
    </source>
</evidence>
<sequence length="150" mass="15597">MRRALFGLLGAMLLASCSTSEAARLARGEPPPLGGTLVGGPWLVEDLNGGRMVASVRVDLTFDPGDAGTSRVTGRSGCNRFTGDWQQNGAAVKFGPLASTRMGCAPALMEFEGKFLTTLEAVTIVAFDASGAALLKASDGRAIKLRRAKP</sequence>
<dbReference type="RefSeq" id="WP_184194465.1">
    <property type="nucleotide sequence ID" value="NZ_BMOX01000035.1"/>
</dbReference>
<proteinExistence type="predicted"/>
<keyword evidence="3" id="KW-0346">Stress response</keyword>
<keyword evidence="1" id="KW-0732">Signal</keyword>
<name>A0A841LB21_9SPHN</name>
<dbReference type="EMBL" id="JACIIV010000002">
    <property type="protein sequence ID" value="MBB6226208.1"/>
    <property type="molecule type" value="Genomic_DNA"/>
</dbReference>
<dbReference type="PANTHER" id="PTHR35535">
    <property type="entry name" value="HEAT SHOCK PROTEIN HSLJ"/>
    <property type="match status" value="1"/>
</dbReference>
<dbReference type="InterPro" id="IPR038670">
    <property type="entry name" value="HslJ-like_sf"/>
</dbReference>
<dbReference type="AlphaFoldDB" id="A0A841LB21"/>
<keyword evidence="4" id="KW-1185">Reference proteome</keyword>
<organism evidence="3 4">
    <name type="scientific">Polymorphobacter multimanifer</name>
    <dbReference type="NCBI Taxonomy" id="1070431"/>
    <lineage>
        <taxon>Bacteria</taxon>
        <taxon>Pseudomonadati</taxon>
        <taxon>Pseudomonadota</taxon>
        <taxon>Alphaproteobacteria</taxon>
        <taxon>Sphingomonadales</taxon>
        <taxon>Sphingosinicellaceae</taxon>
        <taxon>Polymorphobacter</taxon>
    </lineage>
</organism>
<comment type="caution">
    <text evidence="3">The sequence shown here is derived from an EMBL/GenBank/DDBJ whole genome shotgun (WGS) entry which is preliminary data.</text>
</comment>
<feature type="chain" id="PRO_5032420333" evidence="1">
    <location>
        <begin position="23"/>
        <end position="150"/>
    </location>
</feature>
<evidence type="ECO:0000256" key="1">
    <source>
        <dbReference type="SAM" id="SignalP"/>
    </source>
</evidence>
<dbReference type="InterPro" id="IPR053147">
    <property type="entry name" value="Hsp_HslJ-like"/>
</dbReference>
<dbReference type="PROSITE" id="PS51257">
    <property type="entry name" value="PROKAR_LIPOPROTEIN"/>
    <property type="match status" value="1"/>
</dbReference>
<evidence type="ECO:0000313" key="3">
    <source>
        <dbReference type="EMBL" id="MBB6226208.1"/>
    </source>
</evidence>
<protein>
    <submittedName>
        <fullName evidence="3">Heat shock protein HslJ</fullName>
    </submittedName>
</protein>
<feature type="signal peptide" evidence="1">
    <location>
        <begin position="1"/>
        <end position="22"/>
    </location>
</feature>
<accession>A0A841LB21</accession>
<gene>
    <name evidence="3" type="ORF">FHS79_000361</name>
</gene>